<keyword evidence="1" id="KW-1133">Transmembrane helix</keyword>
<proteinExistence type="predicted"/>
<evidence type="ECO:0000313" key="2">
    <source>
        <dbReference type="EMBL" id="TDK67997.1"/>
    </source>
</evidence>
<keyword evidence="1" id="KW-0812">Transmembrane</keyword>
<dbReference type="InterPro" id="IPR031044">
    <property type="entry name" value="Small_Trp_rich"/>
</dbReference>
<dbReference type="AlphaFoldDB" id="A0A4R5W4I2"/>
<comment type="caution">
    <text evidence="2">The sequence shown here is derived from an EMBL/GenBank/DDBJ whole genome shotgun (WGS) entry which is preliminary data.</text>
</comment>
<organism evidence="2 3">
    <name type="scientific">Sapientia aquatica</name>
    <dbReference type="NCBI Taxonomy" id="1549640"/>
    <lineage>
        <taxon>Bacteria</taxon>
        <taxon>Pseudomonadati</taxon>
        <taxon>Pseudomonadota</taxon>
        <taxon>Betaproteobacteria</taxon>
        <taxon>Burkholderiales</taxon>
        <taxon>Oxalobacteraceae</taxon>
        <taxon>Sapientia</taxon>
    </lineage>
</organism>
<name>A0A4R5W4I2_9BURK</name>
<dbReference type="EMBL" id="SMYL01000001">
    <property type="protein sequence ID" value="TDK67997.1"/>
    <property type="molecule type" value="Genomic_DNA"/>
</dbReference>
<sequence length="74" mass="9119">MYLILLTVVLAGLKYFEVSFMDDVSWWWVIACFFVTFIWFEFIERMLGLDKKKAHKKFDEVQKNRAKRMFEKKK</sequence>
<reference evidence="2 3" key="1">
    <citation type="submission" date="2019-03" db="EMBL/GenBank/DDBJ databases">
        <title>Sapientia aquatica gen. nov., sp. nov., isolated from a crater lake.</title>
        <authorList>
            <person name="Felfoldi T."/>
            <person name="Szabo A."/>
            <person name="Toth E."/>
            <person name="Schumann P."/>
            <person name="Keki Z."/>
            <person name="Marialigeti K."/>
            <person name="Mathe I."/>
        </authorList>
    </citation>
    <scope>NUCLEOTIDE SEQUENCE [LARGE SCALE GENOMIC DNA]</scope>
    <source>
        <strain evidence="2 3">SA-152</strain>
    </source>
</reference>
<dbReference type="NCBIfam" id="TIGR04438">
    <property type="entry name" value="small_Trp_rich"/>
    <property type="match status" value="1"/>
</dbReference>
<evidence type="ECO:0000256" key="1">
    <source>
        <dbReference type="SAM" id="Phobius"/>
    </source>
</evidence>
<evidence type="ECO:0000313" key="3">
    <source>
        <dbReference type="Proteomes" id="UP000294829"/>
    </source>
</evidence>
<dbReference type="OrthoDB" id="8689816at2"/>
<keyword evidence="1" id="KW-0472">Membrane</keyword>
<protein>
    <submittedName>
        <fullName evidence="2">TIGR04438 family Trp-rich protein</fullName>
    </submittedName>
</protein>
<dbReference type="RefSeq" id="WP_133324225.1">
    <property type="nucleotide sequence ID" value="NZ_SMYL01000001.1"/>
</dbReference>
<feature type="transmembrane region" description="Helical" evidence="1">
    <location>
        <begin position="26"/>
        <end position="43"/>
    </location>
</feature>
<keyword evidence="3" id="KW-1185">Reference proteome</keyword>
<dbReference type="Proteomes" id="UP000294829">
    <property type="component" value="Unassembled WGS sequence"/>
</dbReference>
<gene>
    <name evidence="2" type="ORF">E2I14_00085</name>
</gene>
<accession>A0A4R5W4I2</accession>